<dbReference type="Proteomes" id="UP000014387">
    <property type="component" value="Unassembled WGS sequence"/>
</dbReference>
<organism evidence="1 2">
    <name type="scientific">Gleimia europaea ACS-120-V-Col10b</name>
    <dbReference type="NCBI Taxonomy" id="883069"/>
    <lineage>
        <taxon>Bacteria</taxon>
        <taxon>Bacillati</taxon>
        <taxon>Actinomycetota</taxon>
        <taxon>Actinomycetes</taxon>
        <taxon>Actinomycetales</taxon>
        <taxon>Actinomycetaceae</taxon>
        <taxon>Gleimia</taxon>
    </lineage>
</organism>
<protein>
    <submittedName>
        <fullName evidence="1">Uncharacterized protein</fullName>
    </submittedName>
</protein>
<comment type="caution">
    <text evidence="1">The sequence shown here is derived from an EMBL/GenBank/DDBJ whole genome shotgun (WGS) entry which is preliminary data.</text>
</comment>
<dbReference type="EMBL" id="AGWN01000001">
    <property type="protein sequence ID" value="EPD31080.1"/>
    <property type="molecule type" value="Genomic_DNA"/>
</dbReference>
<sequence>MSLPYPPVRVRPQKIQKIADLAREIKIRPSQTRSDLITAVLCILLIVVRLSLKPEAYTSLLHSPMQRENTARIVAVLHASPAGLGDHLAQRFLIMPLANRLNQIVIGLII</sequence>
<gene>
    <name evidence="1" type="ORF">HMPREF9238_00840</name>
</gene>
<dbReference type="AlphaFoldDB" id="A0A9W5REZ2"/>
<evidence type="ECO:0000313" key="1">
    <source>
        <dbReference type="EMBL" id="EPD31080.1"/>
    </source>
</evidence>
<proteinExistence type="predicted"/>
<keyword evidence="2" id="KW-1185">Reference proteome</keyword>
<accession>A0A9W5REZ2</accession>
<reference evidence="1 2" key="1">
    <citation type="submission" date="2013-05" db="EMBL/GenBank/DDBJ databases">
        <title>The Genome Sequence of Actinomyces europaeus ACS-120-V-COL10B.</title>
        <authorList>
            <consortium name="The Broad Institute Genomics Platform"/>
            <person name="Earl A."/>
            <person name="Ward D."/>
            <person name="Feldgarden M."/>
            <person name="Gevers D."/>
            <person name="Saerens B."/>
            <person name="Vaneechoutte M."/>
            <person name="Walker B."/>
            <person name="Young S."/>
            <person name="Zeng Q."/>
            <person name="Gargeya S."/>
            <person name="Fitzgerald M."/>
            <person name="Haas B."/>
            <person name="Abouelleil A."/>
            <person name="Allen A.W."/>
            <person name="Alvarado L."/>
            <person name="Arachchi H.M."/>
            <person name="Berlin A.M."/>
            <person name="Chapman S.B."/>
            <person name="Gainer-Dewar J."/>
            <person name="Goldberg J."/>
            <person name="Griggs A."/>
            <person name="Gujja S."/>
            <person name="Hansen M."/>
            <person name="Howarth C."/>
            <person name="Imamovic A."/>
            <person name="Ireland A."/>
            <person name="Larimer J."/>
            <person name="McCowan C."/>
            <person name="Murphy C."/>
            <person name="Pearson M."/>
            <person name="Poon T.W."/>
            <person name="Priest M."/>
            <person name="Roberts A."/>
            <person name="Saif S."/>
            <person name="Shea T."/>
            <person name="Sisk P."/>
            <person name="Sykes S."/>
            <person name="Wortman J."/>
            <person name="Nusbaum C."/>
            <person name="Birren B."/>
        </authorList>
    </citation>
    <scope>NUCLEOTIDE SEQUENCE [LARGE SCALE GENOMIC DNA]</scope>
    <source>
        <strain evidence="1 2">ACS-120-V-Col10b</strain>
    </source>
</reference>
<evidence type="ECO:0000313" key="2">
    <source>
        <dbReference type="Proteomes" id="UP000014387"/>
    </source>
</evidence>
<name>A0A9W5REZ2_9ACTO</name>